<evidence type="ECO:0000313" key="3">
    <source>
        <dbReference type="Proteomes" id="UP000776252"/>
    </source>
</evidence>
<name>A0ABS6BVZ7_9CLOT</name>
<feature type="signal peptide" evidence="1">
    <location>
        <begin position="1"/>
        <end position="26"/>
    </location>
</feature>
<feature type="chain" id="PRO_5045837279" evidence="1">
    <location>
        <begin position="27"/>
        <end position="290"/>
    </location>
</feature>
<evidence type="ECO:0000256" key="1">
    <source>
        <dbReference type="SAM" id="SignalP"/>
    </source>
</evidence>
<dbReference type="EMBL" id="JAHLDV010000045">
    <property type="protein sequence ID" value="MBU3161073.1"/>
    <property type="molecule type" value="Genomic_DNA"/>
</dbReference>
<keyword evidence="1" id="KW-0732">Signal</keyword>
<accession>A0ABS6BVZ7</accession>
<comment type="caution">
    <text evidence="2">The sequence shown here is derived from an EMBL/GenBank/DDBJ whole genome shotgun (WGS) entry which is preliminary data.</text>
</comment>
<sequence>MNKKLVLGVILTAASLFATPINNVYADSYKSVTIGADLTNQQKQDMLKYFDVDKNSASVVEVTSNEEKKYLGDTVSKEQLGNKSISCSYIEPTTTGGLVVNTNNVTWVNANMIKNALITAGIENANVKVSAPFDVSGTAAMTGILKGFENSKDGKKLDESTKKTANEEVAVTGELGEKIGQDKAAGLINEVKSEVIKDKPKDEAGITKIVNNVTSDYNYNLSKDDVSNIVGLMTNVNKLNLDYSKVKGQLEGVASTMKNTLESDKTKSWFAGVCTSIGDFFKGLADGLKS</sequence>
<dbReference type="RefSeq" id="WP_216150730.1">
    <property type="nucleotide sequence ID" value="NZ_JAHLDV010000045.1"/>
</dbReference>
<organism evidence="2 3">
    <name type="scientific">Clostridium frigoris</name>
    <dbReference type="NCBI Taxonomy" id="205327"/>
    <lineage>
        <taxon>Bacteria</taxon>
        <taxon>Bacillati</taxon>
        <taxon>Bacillota</taxon>
        <taxon>Clostridia</taxon>
        <taxon>Eubacteriales</taxon>
        <taxon>Clostridiaceae</taxon>
        <taxon>Clostridium</taxon>
    </lineage>
</organism>
<keyword evidence="3" id="KW-1185">Reference proteome</keyword>
<dbReference type="InterPro" id="IPR009343">
    <property type="entry name" value="DUF1002"/>
</dbReference>
<gene>
    <name evidence="2" type="ORF">KPL37_15215</name>
</gene>
<evidence type="ECO:0000313" key="2">
    <source>
        <dbReference type="EMBL" id="MBU3161073.1"/>
    </source>
</evidence>
<protein>
    <submittedName>
        <fullName evidence="2">DUF1002 domain-containing protein</fullName>
    </submittedName>
</protein>
<reference evidence="2 3" key="1">
    <citation type="submission" date="2021-06" db="EMBL/GenBank/DDBJ databases">
        <title>Clostridia strains as spoilage organisms.</title>
        <authorList>
            <person name="Wambui J."/>
            <person name="Stephan R."/>
            <person name="Stevens M.J.A."/>
        </authorList>
    </citation>
    <scope>NUCLEOTIDE SEQUENCE [LARGE SCALE GENOMIC DNA]</scope>
    <source>
        <strain evidence="2 3">DSM 14204</strain>
    </source>
</reference>
<dbReference type="Proteomes" id="UP000776252">
    <property type="component" value="Unassembled WGS sequence"/>
</dbReference>
<dbReference type="Pfam" id="PF06207">
    <property type="entry name" value="DUF1002"/>
    <property type="match status" value="1"/>
</dbReference>
<proteinExistence type="predicted"/>